<evidence type="ECO:0000313" key="2">
    <source>
        <dbReference type="Proteomes" id="UP000288805"/>
    </source>
</evidence>
<dbReference type="AlphaFoldDB" id="A0A438I9W6"/>
<dbReference type="Proteomes" id="UP000288805">
    <property type="component" value="Unassembled WGS sequence"/>
</dbReference>
<proteinExistence type="predicted"/>
<sequence length="33" mass="3948">MMVDRYWIAFFAVFVYLVRVFEASVGDADPLYR</sequence>
<reference evidence="1 2" key="1">
    <citation type="journal article" date="2018" name="PLoS Genet.">
        <title>Population sequencing reveals clonal diversity and ancestral inbreeding in the grapevine cultivar Chardonnay.</title>
        <authorList>
            <person name="Roach M.J."/>
            <person name="Johnson D.L."/>
            <person name="Bohlmann J."/>
            <person name="van Vuuren H.J."/>
            <person name="Jones S.J."/>
            <person name="Pretorius I.S."/>
            <person name="Schmidt S.A."/>
            <person name="Borneman A.R."/>
        </authorList>
    </citation>
    <scope>NUCLEOTIDE SEQUENCE [LARGE SCALE GENOMIC DNA]</scope>
    <source>
        <strain evidence="2">cv. Chardonnay</strain>
        <tissue evidence="1">Leaf</tissue>
    </source>
</reference>
<organism evidence="1 2">
    <name type="scientific">Vitis vinifera</name>
    <name type="common">Grape</name>
    <dbReference type="NCBI Taxonomy" id="29760"/>
    <lineage>
        <taxon>Eukaryota</taxon>
        <taxon>Viridiplantae</taxon>
        <taxon>Streptophyta</taxon>
        <taxon>Embryophyta</taxon>
        <taxon>Tracheophyta</taxon>
        <taxon>Spermatophyta</taxon>
        <taxon>Magnoliopsida</taxon>
        <taxon>eudicotyledons</taxon>
        <taxon>Gunneridae</taxon>
        <taxon>Pentapetalae</taxon>
        <taxon>rosids</taxon>
        <taxon>Vitales</taxon>
        <taxon>Vitaceae</taxon>
        <taxon>Viteae</taxon>
        <taxon>Vitis</taxon>
    </lineage>
</organism>
<dbReference type="EMBL" id="QGNW01000129">
    <property type="protein sequence ID" value="RVW93437.1"/>
    <property type="molecule type" value="Genomic_DNA"/>
</dbReference>
<gene>
    <name evidence="1" type="ORF">CK203_034997</name>
</gene>
<comment type="caution">
    <text evidence="1">The sequence shown here is derived from an EMBL/GenBank/DDBJ whole genome shotgun (WGS) entry which is preliminary data.</text>
</comment>
<evidence type="ECO:0000313" key="1">
    <source>
        <dbReference type="EMBL" id="RVW93437.1"/>
    </source>
</evidence>
<protein>
    <submittedName>
        <fullName evidence="1">Uncharacterized protein</fullName>
    </submittedName>
</protein>
<accession>A0A438I9W6</accession>
<name>A0A438I9W6_VITVI</name>